<feature type="domain" description="Nudix hydrolase" evidence="3">
    <location>
        <begin position="5"/>
        <end position="141"/>
    </location>
</feature>
<dbReference type="InterPro" id="IPR020084">
    <property type="entry name" value="NUDIX_hydrolase_CS"/>
</dbReference>
<comment type="caution">
    <text evidence="4">The sequence shown here is derived from an EMBL/GenBank/DDBJ whole genome shotgun (WGS) entry which is preliminary data.</text>
</comment>
<dbReference type="SUPFAM" id="SSF55811">
    <property type="entry name" value="Nudix"/>
    <property type="match status" value="1"/>
</dbReference>
<keyword evidence="2" id="KW-0378">Hydrolase</keyword>
<dbReference type="PROSITE" id="PS51462">
    <property type="entry name" value="NUDIX"/>
    <property type="match status" value="1"/>
</dbReference>
<protein>
    <submittedName>
        <fullName evidence="4">NUDIX domain-containing protein</fullName>
    </submittedName>
</protein>
<dbReference type="Gene3D" id="3.90.79.10">
    <property type="entry name" value="Nucleoside Triphosphate Pyrophosphohydrolase"/>
    <property type="match status" value="1"/>
</dbReference>
<evidence type="ECO:0000313" key="5">
    <source>
        <dbReference type="Proteomes" id="UP000310458"/>
    </source>
</evidence>
<evidence type="ECO:0000256" key="2">
    <source>
        <dbReference type="ARBA" id="ARBA00022801"/>
    </source>
</evidence>
<dbReference type="InterPro" id="IPR015797">
    <property type="entry name" value="NUDIX_hydrolase-like_dom_sf"/>
</dbReference>
<proteinExistence type="predicted"/>
<keyword evidence="5" id="KW-1185">Reference proteome</keyword>
<dbReference type="RefSeq" id="WP_138253254.1">
    <property type="nucleotide sequence ID" value="NZ_VAVZ01000023.1"/>
</dbReference>
<organism evidence="4 5">
    <name type="scientific">Nesterenkonia salmonea</name>
    <dbReference type="NCBI Taxonomy" id="1804987"/>
    <lineage>
        <taxon>Bacteria</taxon>
        <taxon>Bacillati</taxon>
        <taxon>Actinomycetota</taxon>
        <taxon>Actinomycetes</taxon>
        <taxon>Micrococcales</taxon>
        <taxon>Micrococcaceae</taxon>
        <taxon>Nesterenkonia</taxon>
    </lineage>
</organism>
<dbReference type="InterPro" id="IPR000086">
    <property type="entry name" value="NUDIX_hydrolase_dom"/>
</dbReference>
<dbReference type="OrthoDB" id="9801098at2"/>
<dbReference type="AlphaFoldDB" id="A0A5R9BA32"/>
<dbReference type="PANTHER" id="PTHR43046">
    <property type="entry name" value="GDP-MANNOSE MANNOSYL HYDROLASE"/>
    <property type="match status" value="1"/>
</dbReference>
<dbReference type="CDD" id="cd04690">
    <property type="entry name" value="NUDIX_Hydrolase"/>
    <property type="match status" value="1"/>
</dbReference>
<dbReference type="PANTHER" id="PTHR43046:SF2">
    <property type="entry name" value="8-OXO-DGTP DIPHOSPHATASE-RELATED"/>
    <property type="match status" value="1"/>
</dbReference>
<dbReference type="GO" id="GO:0016787">
    <property type="term" value="F:hydrolase activity"/>
    <property type="evidence" value="ECO:0007669"/>
    <property type="project" value="UniProtKB-KW"/>
</dbReference>
<name>A0A5R9BA32_9MICC</name>
<accession>A0A5R9BA32</accession>
<dbReference type="Pfam" id="PF00293">
    <property type="entry name" value="NUDIX"/>
    <property type="match status" value="1"/>
</dbReference>
<evidence type="ECO:0000313" key="4">
    <source>
        <dbReference type="EMBL" id="TLP96383.1"/>
    </source>
</evidence>
<dbReference type="EMBL" id="VAVZ01000023">
    <property type="protein sequence ID" value="TLP96383.1"/>
    <property type="molecule type" value="Genomic_DNA"/>
</dbReference>
<comment type="cofactor">
    <cofactor evidence="1">
        <name>Mg(2+)</name>
        <dbReference type="ChEBI" id="CHEBI:18420"/>
    </cofactor>
</comment>
<dbReference type="PROSITE" id="PS00893">
    <property type="entry name" value="NUDIX_BOX"/>
    <property type="match status" value="1"/>
</dbReference>
<evidence type="ECO:0000256" key="1">
    <source>
        <dbReference type="ARBA" id="ARBA00001946"/>
    </source>
</evidence>
<dbReference type="Proteomes" id="UP000310458">
    <property type="component" value="Unassembled WGS sequence"/>
</dbReference>
<sequence>MTDQNAIRVAAVVVLDRFHRVLTVRKEGTDRFMQPGGKPELHESPQQTAVREVSEEIGLHLEPAQLVDMGTFRAQAANEKNTAVICHNFLVEFDDAALDLLDSLQPAAEIAELRWFALDSLTPAEYLAPLLTEQVAPAVRELLAMPDSATR</sequence>
<gene>
    <name evidence="4" type="ORF">FEF26_09290</name>
</gene>
<reference evidence="4 5" key="1">
    <citation type="submission" date="2019-05" db="EMBL/GenBank/DDBJ databases">
        <title>Nesterenkonia sp. GY074 isolated from the Southern Atlantic Ocean.</title>
        <authorList>
            <person name="Zhang G."/>
        </authorList>
    </citation>
    <scope>NUCLEOTIDE SEQUENCE [LARGE SCALE GENOMIC DNA]</scope>
    <source>
        <strain evidence="4 5">GY074</strain>
    </source>
</reference>
<evidence type="ECO:0000259" key="3">
    <source>
        <dbReference type="PROSITE" id="PS51462"/>
    </source>
</evidence>